<dbReference type="PANTHER" id="PTHR44591">
    <property type="entry name" value="STRESS RESPONSE REGULATOR PROTEIN 1"/>
    <property type="match status" value="1"/>
</dbReference>
<dbReference type="InterPro" id="IPR001789">
    <property type="entry name" value="Sig_transdc_resp-reg_receiver"/>
</dbReference>
<sequence>MKKLNKKILIIEDEQSLRISLQDTFIAEGFEVLAASDGKQGLKLALENIPDIILLDILMPKMDGVAMLKKLRKNKKCLAIPVVLLTNLSYDKEVKEAIKYGATDFLVKANWKLEDVIKKVKQRLCLK</sequence>
<dbReference type="Pfam" id="PF00072">
    <property type="entry name" value="Response_reg"/>
    <property type="match status" value="1"/>
</dbReference>
<gene>
    <name evidence="4" type="ORF">COV49_00360</name>
</gene>
<dbReference type="EMBL" id="PCWW01000008">
    <property type="protein sequence ID" value="PIR13992.1"/>
    <property type="molecule type" value="Genomic_DNA"/>
</dbReference>
<dbReference type="SMART" id="SM00448">
    <property type="entry name" value="REC"/>
    <property type="match status" value="1"/>
</dbReference>
<dbReference type="Proteomes" id="UP000230869">
    <property type="component" value="Unassembled WGS sequence"/>
</dbReference>
<evidence type="ECO:0000256" key="2">
    <source>
        <dbReference type="PROSITE-ProRule" id="PRU00169"/>
    </source>
</evidence>
<dbReference type="InterPro" id="IPR050595">
    <property type="entry name" value="Bact_response_regulator"/>
</dbReference>
<dbReference type="SUPFAM" id="SSF52172">
    <property type="entry name" value="CheY-like"/>
    <property type="match status" value="1"/>
</dbReference>
<dbReference type="CDD" id="cd17574">
    <property type="entry name" value="REC_OmpR"/>
    <property type="match status" value="1"/>
</dbReference>
<proteinExistence type="predicted"/>
<dbReference type="PROSITE" id="PS50110">
    <property type="entry name" value="RESPONSE_REGULATORY"/>
    <property type="match status" value="1"/>
</dbReference>
<reference evidence="4 5" key="1">
    <citation type="submission" date="2017-09" db="EMBL/GenBank/DDBJ databases">
        <title>Depth-based differentiation of microbial function through sediment-hosted aquifers and enrichment of novel symbionts in the deep terrestrial subsurface.</title>
        <authorList>
            <person name="Probst A.J."/>
            <person name="Ladd B."/>
            <person name="Jarett J.K."/>
            <person name="Geller-Mcgrath D.E."/>
            <person name="Sieber C.M."/>
            <person name="Emerson J.B."/>
            <person name="Anantharaman K."/>
            <person name="Thomas B.C."/>
            <person name="Malmstrom R."/>
            <person name="Stieglmeier M."/>
            <person name="Klingl A."/>
            <person name="Woyke T."/>
            <person name="Ryan C.M."/>
            <person name="Banfield J.F."/>
        </authorList>
    </citation>
    <scope>NUCLEOTIDE SEQUENCE [LARGE SCALE GENOMIC DNA]</scope>
    <source>
        <strain evidence="4">CG11_big_fil_rev_8_21_14_0_20_39_10</strain>
    </source>
</reference>
<dbReference type="GO" id="GO:0000160">
    <property type="term" value="P:phosphorelay signal transduction system"/>
    <property type="evidence" value="ECO:0007669"/>
    <property type="project" value="InterPro"/>
</dbReference>
<evidence type="ECO:0000313" key="5">
    <source>
        <dbReference type="Proteomes" id="UP000230869"/>
    </source>
</evidence>
<feature type="domain" description="Response regulatory" evidence="3">
    <location>
        <begin position="7"/>
        <end position="123"/>
    </location>
</feature>
<comment type="caution">
    <text evidence="4">The sequence shown here is derived from an EMBL/GenBank/DDBJ whole genome shotgun (WGS) entry which is preliminary data.</text>
</comment>
<dbReference type="AlphaFoldDB" id="A0A2M6KA60"/>
<evidence type="ECO:0000256" key="1">
    <source>
        <dbReference type="ARBA" id="ARBA00022553"/>
    </source>
</evidence>
<organism evidence="4 5">
    <name type="scientific">Candidatus Falkowbacteria bacterium CG11_big_fil_rev_8_21_14_0_20_39_10</name>
    <dbReference type="NCBI Taxonomy" id="1974570"/>
    <lineage>
        <taxon>Bacteria</taxon>
        <taxon>Candidatus Falkowiibacteriota</taxon>
    </lineage>
</organism>
<name>A0A2M6KA60_9BACT</name>
<evidence type="ECO:0000313" key="4">
    <source>
        <dbReference type="EMBL" id="PIR13992.1"/>
    </source>
</evidence>
<feature type="modified residue" description="4-aspartylphosphate" evidence="2">
    <location>
        <position position="56"/>
    </location>
</feature>
<dbReference type="InterPro" id="IPR011006">
    <property type="entry name" value="CheY-like_superfamily"/>
</dbReference>
<dbReference type="PANTHER" id="PTHR44591:SF3">
    <property type="entry name" value="RESPONSE REGULATORY DOMAIN-CONTAINING PROTEIN"/>
    <property type="match status" value="1"/>
</dbReference>
<dbReference type="Gene3D" id="3.40.50.2300">
    <property type="match status" value="1"/>
</dbReference>
<keyword evidence="1 2" id="KW-0597">Phosphoprotein</keyword>
<accession>A0A2M6KA60</accession>
<protein>
    <submittedName>
        <fullName evidence="4">Response regulator</fullName>
    </submittedName>
</protein>
<evidence type="ECO:0000259" key="3">
    <source>
        <dbReference type="PROSITE" id="PS50110"/>
    </source>
</evidence>